<name>A0ABX6T7D2_9SPHN</name>
<accession>A0ABX6T7D2</accession>
<dbReference type="InterPro" id="IPR004360">
    <property type="entry name" value="Glyas_Fos-R_dOase_dom"/>
</dbReference>
<dbReference type="InterPro" id="IPR037523">
    <property type="entry name" value="VOC_core"/>
</dbReference>
<dbReference type="EMBL" id="CP060782">
    <property type="protein sequence ID" value="QNP45314.1"/>
    <property type="molecule type" value="Genomic_DNA"/>
</dbReference>
<dbReference type="SUPFAM" id="SSF54593">
    <property type="entry name" value="Glyoxalase/Bleomycin resistance protein/Dihydroxybiphenyl dioxygenase"/>
    <property type="match status" value="1"/>
</dbReference>
<dbReference type="PANTHER" id="PTHR36503:SF2">
    <property type="entry name" value="BLR2408 PROTEIN"/>
    <property type="match status" value="1"/>
</dbReference>
<evidence type="ECO:0000259" key="1">
    <source>
        <dbReference type="PROSITE" id="PS51819"/>
    </source>
</evidence>
<proteinExistence type="predicted"/>
<keyword evidence="3" id="KW-1185">Reference proteome</keyword>
<feature type="domain" description="VOC" evidence="1">
    <location>
        <begin position="3"/>
        <end position="129"/>
    </location>
</feature>
<sequence length="148" mass="16133">MARLIFVNLPVDDLERSKLFYEAIGARNEPKFSNEAAAMMVLSDTIHIMLLTKPFYSTFTSKPIADAHSSSQVILCVSCASAAEVDQLVEVAAANGGRADPGPKQDMGGMMYGRSFEDPDGHHWEPMWMDPQMAEQGAHPVESVTADS</sequence>
<dbReference type="PROSITE" id="PS51819">
    <property type="entry name" value="VOC"/>
    <property type="match status" value="1"/>
</dbReference>
<dbReference type="Proteomes" id="UP000516105">
    <property type="component" value="Chromosome"/>
</dbReference>
<dbReference type="RefSeq" id="WP_187708270.1">
    <property type="nucleotide sequence ID" value="NZ_CP060782.1"/>
</dbReference>
<organism evidence="2 3">
    <name type="scientific">Sphingomonas sediminicola</name>
    <dbReference type="NCBI Taxonomy" id="386874"/>
    <lineage>
        <taxon>Bacteria</taxon>
        <taxon>Pseudomonadati</taxon>
        <taxon>Pseudomonadota</taxon>
        <taxon>Alphaproteobacteria</taxon>
        <taxon>Sphingomonadales</taxon>
        <taxon>Sphingomonadaceae</taxon>
        <taxon>Sphingomonas</taxon>
    </lineage>
</organism>
<dbReference type="Pfam" id="PF00903">
    <property type="entry name" value="Glyoxalase"/>
    <property type="match status" value="1"/>
</dbReference>
<gene>
    <name evidence="2" type="ORF">H9L14_11980</name>
</gene>
<dbReference type="PANTHER" id="PTHR36503">
    <property type="entry name" value="BLR2520 PROTEIN"/>
    <property type="match status" value="1"/>
</dbReference>
<dbReference type="InterPro" id="IPR029068">
    <property type="entry name" value="Glyas_Bleomycin-R_OHBP_Dase"/>
</dbReference>
<protein>
    <submittedName>
        <fullName evidence="2">VOC family protein</fullName>
    </submittedName>
</protein>
<evidence type="ECO:0000313" key="3">
    <source>
        <dbReference type="Proteomes" id="UP000516105"/>
    </source>
</evidence>
<reference evidence="2 3" key="1">
    <citation type="submission" date="2020-08" db="EMBL/GenBank/DDBJ databases">
        <title>Genome sequence of Sphingomonas sediminicola KACC 15039T.</title>
        <authorList>
            <person name="Hyun D.-W."/>
            <person name="Bae J.-W."/>
        </authorList>
    </citation>
    <scope>NUCLEOTIDE SEQUENCE [LARGE SCALE GENOMIC DNA]</scope>
    <source>
        <strain evidence="2 3">KACC 15039</strain>
    </source>
</reference>
<evidence type="ECO:0000313" key="2">
    <source>
        <dbReference type="EMBL" id="QNP45314.1"/>
    </source>
</evidence>
<dbReference type="Gene3D" id="3.10.180.10">
    <property type="entry name" value="2,3-Dihydroxybiphenyl 1,2-Dioxygenase, domain 1"/>
    <property type="match status" value="1"/>
</dbReference>